<keyword evidence="2" id="KW-0812">Transmembrane</keyword>
<evidence type="ECO:0000313" key="4">
    <source>
        <dbReference type="Proteomes" id="UP000823388"/>
    </source>
</evidence>
<accession>A0A8T0MVB5</accession>
<dbReference type="AlphaFoldDB" id="A0A8T0MVB5"/>
<comment type="caution">
    <text evidence="3">The sequence shown here is derived from an EMBL/GenBank/DDBJ whole genome shotgun (WGS) entry which is preliminary data.</text>
</comment>
<dbReference type="EMBL" id="CM029054">
    <property type="protein sequence ID" value="KAG2541431.1"/>
    <property type="molecule type" value="Genomic_DNA"/>
</dbReference>
<feature type="transmembrane region" description="Helical" evidence="2">
    <location>
        <begin position="123"/>
        <end position="149"/>
    </location>
</feature>
<feature type="region of interest" description="Disordered" evidence="1">
    <location>
        <begin position="95"/>
        <end position="118"/>
    </location>
</feature>
<evidence type="ECO:0000256" key="1">
    <source>
        <dbReference type="SAM" id="MobiDB-lite"/>
    </source>
</evidence>
<name>A0A8T0MVB5_PANVG</name>
<evidence type="ECO:0000313" key="3">
    <source>
        <dbReference type="EMBL" id="KAG2541431.1"/>
    </source>
</evidence>
<keyword evidence="4" id="KW-1185">Reference proteome</keyword>
<gene>
    <name evidence="3" type="ORF">PVAP13_9NG681400</name>
</gene>
<evidence type="ECO:0000256" key="2">
    <source>
        <dbReference type="SAM" id="Phobius"/>
    </source>
</evidence>
<organism evidence="3 4">
    <name type="scientific">Panicum virgatum</name>
    <name type="common">Blackwell switchgrass</name>
    <dbReference type="NCBI Taxonomy" id="38727"/>
    <lineage>
        <taxon>Eukaryota</taxon>
        <taxon>Viridiplantae</taxon>
        <taxon>Streptophyta</taxon>
        <taxon>Embryophyta</taxon>
        <taxon>Tracheophyta</taxon>
        <taxon>Spermatophyta</taxon>
        <taxon>Magnoliopsida</taxon>
        <taxon>Liliopsida</taxon>
        <taxon>Poales</taxon>
        <taxon>Poaceae</taxon>
        <taxon>PACMAD clade</taxon>
        <taxon>Panicoideae</taxon>
        <taxon>Panicodae</taxon>
        <taxon>Paniceae</taxon>
        <taxon>Panicinae</taxon>
        <taxon>Panicum</taxon>
        <taxon>Panicum sect. Hiantes</taxon>
    </lineage>
</organism>
<reference evidence="3" key="1">
    <citation type="submission" date="2020-05" db="EMBL/GenBank/DDBJ databases">
        <title>WGS assembly of Panicum virgatum.</title>
        <authorList>
            <person name="Lovell J.T."/>
            <person name="Jenkins J."/>
            <person name="Shu S."/>
            <person name="Juenger T.E."/>
            <person name="Schmutz J."/>
        </authorList>
    </citation>
    <scope>NUCLEOTIDE SEQUENCE</scope>
    <source>
        <strain evidence="3">AP13</strain>
    </source>
</reference>
<keyword evidence="2" id="KW-0472">Membrane</keyword>
<keyword evidence="2" id="KW-1133">Transmembrane helix</keyword>
<sequence>MVWKHRISCPRRPALLPILSLPPAQPRLLPPLPLPPICGGVDSISIPFPPPIAHHLLPPDSQRNPLPEVPPLATCGLARGRGRHTHRHHPLINFPIPLRASKPPPPPPPPHPPAPPLPSPAGAALLAAAAALVPLAPPSVFGGLVWVWLRGVV</sequence>
<proteinExistence type="predicted"/>
<protein>
    <submittedName>
        <fullName evidence="3">Uncharacterized protein</fullName>
    </submittedName>
</protein>
<dbReference type="Proteomes" id="UP000823388">
    <property type="component" value="Chromosome 9N"/>
</dbReference>
<feature type="compositionally biased region" description="Pro residues" evidence="1">
    <location>
        <begin position="102"/>
        <end position="118"/>
    </location>
</feature>